<dbReference type="SMART" id="SM00220">
    <property type="entry name" value="S_TKc"/>
    <property type="match status" value="1"/>
</dbReference>
<dbReference type="InterPro" id="IPR000719">
    <property type="entry name" value="Prot_kinase_dom"/>
</dbReference>
<dbReference type="Gene3D" id="3.30.200.20">
    <property type="entry name" value="Phosphorylase Kinase, domain 1"/>
    <property type="match status" value="1"/>
</dbReference>
<feature type="domain" description="Protein kinase" evidence="4">
    <location>
        <begin position="12"/>
        <end position="281"/>
    </location>
</feature>
<dbReference type="GO" id="GO:0004672">
    <property type="term" value="F:protein kinase activity"/>
    <property type="evidence" value="ECO:0007669"/>
    <property type="project" value="InterPro"/>
</dbReference>
<dbReference type="SUPFAM" id="SSF50998">
    <property type="entry name" value="Quinoprotein alcohol dehydrogenase-like"/>
    <property type="match status" value="2"/>
</dbReference>
<dbReference type="Pfam" id="PF00069">
    <property type="entry name" value="Pkinase"/>
    <property type="match status" value="1"/>
</dbReference>
<evidence type="ECO:0000313" key="5">
    <source>
        <dbReference type="EMBL" id="SED10031.1"/>
    </source>
</evidence>
<dbReference type="PROSITE" id="PS50082">
    <property type="entry name" value="WD_REPEATS_2"/>
    <property type="match status" value="1"/>
</dbReference>
<dbReference type="InterPro" id="IPR015943">
    <property type="entry name" value="WD40/YVTN_repeat-like_dom_sf"/>
</dbReference>
<proteinExistence type="predicted"/>
<dbReference type="InterPro" id="IPR011047">
    <property type="entry name" value="Quinoprotein_ADH-like_sf"/>
</dbReference>
<sequence>MAWQPGETVLGLYEVKDVRSGGMGVVHRVRHLGWQVDLAVKTPRPEWVTTPDDRRHFELEAGTWVNLGLHPHIVNCVYVRTIDATPRVFAEWVDGGSLAEAVHRATPSGDGLARVLDIAIQTGWGLAHAHESGLVHQDVKPANVMLEPDGTAKVTDFGLAKALRSDGEAPAGVSFAGMTREYCSPEQAEAMAGRTGVRITAASDVWSWGVTVLEMFNGERPTGFGQAAGAALTVLLAEGPDDPLAPVLPREVAELLRACFADDPAQRPTALDAAARLSDIYEDVVGTAYRRSRPKAARLLADGLSNQALSLLDLGRTEEAEELWLRAVGADPYHLPAVYNQGLHKWRTGSRTGEELVSDLEAARATDPSGSLGPLLLGAVELERHENERAGELLRAAAAADPSSEDARLALAALGRRPPRVHADLEHEGVKAIALAPDAARVLFGDKQGRLVLWTPAKGTGRRAREVLNRRGQPVDAVAMSADATVGVILRRGAVELWDLARGRQRRGLREAGGVCAIAVSADGRCYATGKVSGTVSVWSVEGERPVATLPAHSGRIDSLALTPDGRRVVSASFRDRDSSVRTWDVATGACVAELTGPQRGTRHGVPLHSSELDVGAVAGDAGHAVVAWWQGPLTTWDAQRGVVVGEVPNRLPETHTVLLAGTTMMSTYEPPVRVWDAPTGRCLRVLGRDLDARAQFVDAAAMTADARVAALASEYAGIALRSLPTAGYRAPWCYARPRAVDELVTTEDVFRDRMDQVRDLTERERFAEAAGVLRSVQEVAGYARNLEVREAWAGLGAHGTRANLLGGWSLYHYEADGEFTQPPSVLLRRDGRYQLSCRWTGEVDVWDFRAGERLLTFDRGEGGMARDVRFAVDGMLAVVLTSAGTIRQLDLAEGGKRIFTKDDGRLTAFDVDAAGTTIVIGNEHGVLRVRNLPRGHITAELDPLGGPVHAVAVSPNGRYAAAVGGGRRGIDHQENEIHVWSNARTPLWTLEERSGDEELRFTPDGRILFVSLKPWIGAWDVATGELRYSVQGGAMMRGFEQGLALSGDGRLAATPGKDELTVWRTEDGAVQRSLPVTGRVHAFTLGADGTFAVTGDQDRLIRVWDLRTGNCLRELEGHRADLYRMMLSDDGSRLLTTDIGSTMHAWELVWDYDIP</sequence>
<dbReference type="Gene3D" id="2.130.10.10">
    <property type="entry name" value="YVTN repeat-like/Quinoprotein amine dehydrogenase"/>
    <property type="match status" value="3"/>
</dbReference>
<dbReference type="Pfam" id="PF00400">
    <property type="entry name" value="WD40"/>
    <property type="match status" value="2"/>
</dbReference>
<feature type="repeat" description="WD" evidence="3">
    <location>
        <begin position="1081"/>
        <end position="1115"/>
    </location>
</feature>
<dbReference type="PROSITE" id="PS00678">
    <property type="entry name" value="WD_REPEATS_1"/>
    <property type="match status" value="1"/>
</dbReference>
<dbReference type="SMART" id="SM00320">
    <property type="entry name" value="WD40"/>
    <property type="match status" value="7"/>
</dbReference>
<dbReference type="PROSITE" id="PS50011">
    <property type="entry name" value="PROTEIN_KINASE_DOM"/>
    <property type="match status" value="1"/>
</dbReference>
<dbReference type="Gene3D" id="1.10.510.10">
    <property type="entry name" value="Transferase(Phosphotransferase) domain 1"/>
    <property type="match status" value="1"/>
</dbReference>
<dbReference type="AlphaFoldDB" id="A0A1H4XYS7"/>
<dbReference type="InterPro" id="IPR011009">
    <property type="entry name" value="Kinase-like_dom_sf"/>
</dbReference>
<evidence type="ECO:0000256" key="1">
    <source>
        <dbReference type="ARBA" id="ARBA00022574"/>
    </source>
</evidence>
<dbReference type="PANTHER" id="PTHR19848">
    <property type="entry name" value="WD40 REPEAT PROTEIN"/>
    <property type="match status" value="1"/>
</dbReference>
<dbReference type="SUPFAM" id="SSF48452">
    <property type="entry name" value="TPR-like"/>
    <property type="match status" value="1"/>
</dbReference>
<dbReference type="RefSeq" id="WP_091314304.1">
    <property type="nucleotide sequence ID" value="NZ_FNSO01000004.1"/>
</dbReference>
<dbReference type="PROSITE" id="PS00108">
    <property type="entry name" value="PROTEIN_KINASE_ST"/>
    <property type="match status" value="1"/>
</dbReference>
<evidence type="ECO:0000256" key="3">
    <source>
        <dbReference type="PROSITE-ProRule" id="PRU00221"/>
    </source>
</evidence>
<dbReference type="EMBL" id="FNSO01000004">
    <property type="protein sequence ID" value="SED10031.1"/>
    <property type="molecule type" value="Genomic_DNA"/>
</dbReference>
<dbReference type="InterPro" id="IPR019775">
    <property type="entry name" value="WD40_repeat_CS"/>
</dbReference>
<dbReference type="SUPFAM" id="SSF56112">
    <property type="entry name" value="Protein kinase-like (PK-like)"/>
    <property type="match status" value="1"/>
</dbReference>
<dbReference type="GO" id="GO:0005524">
    <property type="term" value="F:ATP binding"/>
    <property type="evidence" value="ECO:0007669"/>
    <property type="project" value="InterPro"/>
</dbReference>
<name>A0A1H4XYS7_9PSEU</name>
<evidence type="ECO:0000259" key="4">
    <source>
        <dbReference type="PROSITE" id="PS50011"/>
    </source>
</evidence>
<gene>
    <name evidence="5" type="ORF">SAMN04489727_6408</name>
</gene>
<evidence type="ECO:0000313" key="6">
    <source>
        <dbReference type="Proteomes" id="UP000199622"/>
    </source>
</evidence>
<dbReference type="STRING" id="208445.SAMN04489727_6408"/>
<dbReference type="InterPro" id="IPR008271">
    <property type="entry name" value="Ser/Thr_kinase_AS"/>
</dbReference>
<keyword evidence="2" id="KW-0677">Repeat</keyword>
<dbReference type="InterPro" id="IPR011990">
    <property type="entry name" value="TPR-like_helical_dom_sf"/>
</dbReference>
<keyword evidence="1 3" id="KW-0853">WD repeat</keyword>
<reference evidence="6" key="1">
    <citation type="submission" date="2016-10" db="EMBL/GenBank/DDBJ databases">
        <authorList>
            <person name="Varghese N."/>
            <person name="Submissions S."/>
        </authorList>
    </citation>
    <scope>NUCLEOTIDE SEQUENCE [LARGE SCALE GENOMIC DNA]</scope>
    <source>
        <strain evidence="6">DSM 44544</strain>
    </source>
</reference>
<dbReference type="OrthoDB" id="3272402at2"/>
<accession>A0A1H4XYS7</accession>
<evidence type="ECO:0000256" key="2">
    <source>
        <dbReference type="ARBA" id="ARBA00022737"/>
    </source>
</evidence>
<dbReference type="CDD" id="cd14014">
    <property type="entry name" value="STKc_PknB_like"/>
    <property type="match status" value="1"/>
</dbReference>
<organism evidence="5 6">
    <name type="scientific">Amycolatopsis tolypomycina</name>
    <dbReference type="NCBI Taxonomy" id="208445"/>
    <lineage>
        <taxon>Bacteria</taxon>
        <taxon>Bacillati</taxon>
        <taxon>Actinomycetota</taxon>
        <taxon>Actinomycetes</taxon>
        <taxon>Pseudonocardiales</taxon>
        <taxon>Pseudonocardiaceae</taxon>
        <taxon>Amycolatopsis</taxon>
    </lineage>
</organism>
<dbReference type="InterPro" id="IPR001680">
    <property type="entry name" value="WD40_rpt"/>
</dbReference>
<dbReference type="Proteomes" id="UP000199622">
    <property type="component" value="Unassembled WGS sequence"/>
</dbReference>
<dbReference type="PANTHER" id="PTHR19848:SF8">
    <property type="entry name" value="F-BOX AND WD REPEAT DOMAIN CONTAINING 7"/>
    <property type="match status" value="1"/>
</dbReference>
<keyword evidence="6" id="KW-1185">Reference proteome</keyword>
<protein>
    <submittedName>
        <fullName evidence="5">WD domain-containing protein, G-beta repeat-containing protein</fullName>
    </submittedName>
</protein>
<dbReference type="Gene3D" id="1.25.40.10">
    <property type="entry name" value="Tetratricopeptide repeat domain"/>
    <property type="match status" value="1"/>
</dbReference>